<dbReference type="PANTHER" id="PTHR34427:SF5">
    <property type="entry name" value="DUF4283 DOMAIN-CONTAINING PROTEIN"/>
    <property type="match status" value="1"/>
</dbReference>
<sequence length="182" mass="21352">MAWWYTAGLLERRWPLLDGIVEDLLYQGNMDFTSVSNVNNRLRTRGLSFSSIYLGDKSILWKFGSEFERDYFVNSRFLWDDRFDSIRKWADTLNPQARLVWIECVGVPTRFWNKVFFNKVGRHVGEVVMVEEGTLFKKRLDRGWILVLIPRNHLCPDLIKVKVGSECFSVKTSELSLSVDFS</sequence>
<dbReference type="EMBL" id="JANJYJ010000672">
    <property type="protein sequence ID" value="KAK3172226.1"/>
    <property type="molecule type" value="Genomic_DNA"/>
</dbReference>
<dbReference type="PANTHER" id="PTHR34427">
    <property type="entry name" value="DUF4283 DOMAIN PROTEIN"/>
    <property type="match status" value="1"/>
</dbReference>
<accession>A0AAE0DJU1</accession>
<dbReference type="AlphaFoldDB" id="A0AAE0DJU1"/>
<name>A0AAE0DJU1_9ROSI</name>
<evidence type="ECO:0008006" key="3">
    <source>
        <dbReference type="Google" id="ProtNLM"/>
    </source>
</evidence>
<keyword evidence="2" id="KW-1185">Reference proteome</keyword>
<dbReference type="Proteomes" id="UP001281410">
    <property type="component" value="Unassembled WGS sequence"/>
</dbReference>
<evidence type="ECO:0000313" key="2">
    <source>
        <dbReference type="Proteomes" id="UP001281410"/>
    </source>
</evidence>
<protein>
    <recommendedName>
        <fullName evidence="3">DUF4283 domain-containing protein</fullName>
    </recommendedName>
</protein>
<comment type="caution">
    <text evidence="1">The sequence shown here is derived from an EMBL/GenBank/DDBJ whole genome shotgun (WGS) entry which is preliminary data.</text>
</comment>
<proteinExistence type="predicted"/>
<evidence type="ECO:0000313" key="1">
    <source>
        <dbReference type="EMBL" id="KAK3172226.1"/>
    </source>
</evidence>
<reference evidence="1" key="1">
    <citation type="journal article" date="2023" name="Plant J.">
        <title>Genome sequences and population genomics provide insights into the demographic history, inbreeding, and mutation load of two 'living fossil' tree species of Dipteronia.</title>
        <authorList>
            <person name="Feng Y."/>
            <person name="Comes H.P."/>
            <person name="Chen J."/>
            <person name="Zhu S."/>
            <person name="Lu R."/>
            <person name="Zhang X."/>
            <person name="Li P."/>
            <person name="Qiu J."/>
            <person name="Olsen K.M."/>
            <person name="Qiu Y."/>
        </authorList>
    </citation>
    <scope>NUCLEOTIDE SEQUENCE</scope>
    <source>
        <strain evidence="1">NBL</strain>
    </source>
</reference>
<organism evidence="1 2">
    <name type="scientific">Dipteronia sinensis</name>
    <dbReference type="NCBI Taxonomy" id="43782"/>
    <lineage>
        <taxon>Eukaryota</taxon>
        <taxon>Viridiplantae</taxon>
        <taxon>Streptophyta</taxon>
        <taxon>Embryophyta</taxon>
        <taxon>Tracheophyta</taxon>
        <taxon>Spermatophyta</taxon>
        <taxon>Magnoliopsida</taxon>
        <taxon>eudicotyledons</taxon>
        <taxon>Gunneridae</taxon>
        <taxon>Pentapetalae</taxon>
        <taxon>rosids</taxon>
        <taxon>malvids</taxon>
        <taxon>Sapindales</taxon>
        <taxon>Sapindaceae</taxon>
        <taxon>Hippocastanoideae</taxon>
        <taxon>Acereae</taxon>
        <taxon>Dipteronia</taxon>
    </lineage>
</organism>
<gene>
    <name evidence="1" type="ORF">Dsin_032951</name>
</gene>